<reference evidence="3" key="1">
    <citation type="submission" date="2003-08" db="EMBL/GenBank/DDBJ databases">
        <authorList>
            <person name="Birren B."/>
            <person name="Nusbaum C."/>
            <person name="Abebe A."/>
            <person name="Abouelleil A."/>
            <person name="Adekoya E."/>
            <person name="Ait-zahra M."/>
            <person name="Allen N."/>
            <person name="Allen T."/>
            <person name="An P."/>
            <person name="Anderson M."/>
            <person name="Anderson S."/>
            <person name="Arachchi H."/>
            <person name="Armbruster J."/>
            <person name="Bachantsang P."/>
            <person name="Baldwin J."/>
            <person name="Barry A."/>
            <person name="Bayul T."/>
            <person name="Blitshsteyn B."/>
            <person name="Bloom T."/>
            <person name="Blye J."/>
            <person name="Boguslavskiy L."/>
            <person name="Borowsky M."/>
            <person name="Boukhgalter B."/>
            <person name="Brunache A."/>
            <person name="Butler J."/>
            <person name="Calixte N."/>
            <person name="Calvo S."/>
            <person name="Camarata J."/>
            <person name="Campo K."/>
            <person name="Chang J."/>
            <person name="Cheshatsang Y."/>
            <person name="Citroen M."/>
            <person name="Collymore A."/>
            <person name="Considine T."/>
            <person name="Cook A."/>
            <person name="Cooke P."/>
            <person name="Corum B."/>
            <person name="Cuomo C."/>
            <person name="David R."/>
            <person name="Dawoe T."/>
            <person name="Degray S."/>
            <person name="Dodge S."/>
            <person name="Dooley K."/>
            <person name="Dorje P."/>
            <person name="Dorjee K."/>
            <person name="Dorris L."/>
            <person name="Duffey N."/>
            <person name="Dupes A."/>
            <person name="Elkins T."/>
            <person name="Engels R."/>
            <person name="Erickson J."/>
            <person name="Farina A."/>
            <person name="Faro S."/>
            <person name="Ferreira P."/>
            <person name="Fischer H."/>
            <person name="Fitzgerald M."/>
            <person name="Foley K."/>
            <person name="Gage D."/>
            <person name="Galagan J."/>
            <person name="Gearin G."/>
            <person name="Gnerre S."/>
            <person name="Gnirke A."/>
            <person name="Goyette A."/>
            <person name="Graham J."/>
            <person name="Grandbois E."/>
            <person name="Gyaltsen K."/>
            <person name="Hafez N."/>
            <person name="Hagopian D."/>
            <person name="Hagos B."/>
            <person name="Hall J."/>
            <person name="Hatcher B."/>
            <person name="Heller A."/>
            <person name="Higgins H."/>
            <person name="Honan T."/>
            <person name="Horn A."/>
            <person name="Houde N."/>
            <person name="Hughes L."/>
            <person name="Hulme W."/>
            <person name="Husby E."/>
            <person name="Iliev I."/>
            <person name="Jaffe D."/>
            <person name="Jones C."/>
            <person name="Kamal M."/>
            <person name="Kamat A."/>
            <person name="Kamvysselis M."/>
            <person name="Karlsson E."/>
            <person name="Kells C."/>
            <person name="Kieu A."/>
            <person name="Kisner P."/>
            <person name="Kodira C."/>
            <person name="Kulbokas E."/>
            <person name="Labutti K."/>
            <person name="Lama D."/>
            <person name="Landers T."/>
            <person name="Leger J."/>
            <person name="Levine S."/>
            <person name="Lewis D."/>
            <person name="Lewis T."/>
            <person name="Lindblad-toh K."/>
            <person name="Liu X."/>
            <person name="Lokyitsang T."/>
            <person name="Lokyitsang Y."/>
            <person name="Lucien O."/>
            <person name="Lui A."/>
            <person name="Ma L.J."/>
            <person name="Mabbitt R."/>
            <person name="Macdonald J."/>
            <person name="Maclean C."/>
            <person name="Major J."/>
            <person name="Manning J."/>
            <person name="Marabella R."/>
            <person name="Maru K."/>
            <person name="Matthews C."/>
            <person name="Mauceli E."/>
            <person name="Mccarthy M."/>
            <person name="Mcdonough S."/>
            <person name="Mcghee T."/>
            <person name="Meldrim J."/>
            <person name="Meneus L."/>
            <person name="Mesirov J."/>
            <person name="Mihalev A."/>
            <person name="Mihova T."/>
            <person name="Mikkelsen T."/>
            <person name="Mlenga V."/>
            <person name="Moru K."/>
            <person name="Mozes J."/>
            <person name="Mulrain L."/>
            <person name="Munson G."/>
            <person name="Naylor J."/>
            <person name="Newes C."/>
            <person name="Nguyen C."/>
            <person name="Nguyen N."/>
            <person name="Nguyen T."/>
            <person name="Nicol R."/>
            <person name="Nielsen C."/>
            <person name="Nizzari M."/>
            <person name="Norbu C."/>
            <person name="Norbu N."/>
            <person name="O'donnell P."/>
            <person name="Okoawo O."/>
            <person name="O'leary S."/>
            <person name="Omotosho B."/>
            <person name="O'neill K."/>
            <person name="Osman S."/>
            <person name="Parker S."/>
            <person name="Perrin D."/>
            <person name="Phunkhang P."/>
            <person name="Piqani B."/>
            <person name="Purcell S."/>
            <person name="Rachupka T."/>
            <person name="Ramasamy U."/>
            <person name="Rameau R."/>
            <person name="Ray V."/>
            <person name="Raymond C."/>
            <person name="Retta R."/>
            <person name="Richardson S."/>
            <person name="Rise C."/>
            <person name="Rodriguez J."/>
            <person name="Rogers J."/>
            <person name="Rogov P."/>
            <person name="Rutman M."/>
            <person name="Schupbach R."/>
            <person name="Seaman C."/>
            <person name="Settipalli S."/>
            <person name="Sharpe T."/>
            <person name="Sheridan J."/>
            <person name="Sherpa N."/>
            <person name="Shi J."/>
            <person name="Smirnov S."/>
            <person name="Smith C."/>
            <person name="Sougnez C."/>
            <person name="Spencer B."/>
            <person name="Stalker J."/>
            <person name="Stange-thomann N."/>
            <person name="Stavropoulos S."/>
            <person name="Stetson K."/>
            <person name="Stone C."/>
            <person name="Stone S."/>
            <person name="Stubbs M."/>
            <person name="Talamas J."/>
            <person name="Tchuinga P."/>
            <person name="Tenzing P."/>
            <person name="Tesfaye S."/>
            <person name="Theodore J."/>
            <person name="Thoulutsang Y."/>
            <person name="Topham K."/>
            <person name="Towey S."/>
            <person name="Tsamla T."/>
            <person name="Tsomo N."/>
            <person name="Vallee D."/>
            <person name="Vassiliev H."/>
            <person name="Venkataraman V."/>
            <person name="Vinson J."/>
            <person name="Vo A."/>
            <person name="Wade C."/>
            <person name="Wang S."/>
            <person name="Wangchuk T."/>
            <person name="Wangdi T."/>
            <person name="Whittaker C."/>
            <person name="Wilkinson J."/>
            <person name="Wu Y."/>
            <person name="Wyman D."/>
            <person name="Yadav S."/>
            <person name="Yang S."/>
            <person name="Yang X."/>
            <person name="Yeager S."/>
            <person name="Yee E."/>
            <person name="Young G."/>
            <person name="Zainoun J."/>
            <person name="Zembeck L."/>
            <person name="Zimmer A."/>
            <person name="Zody M."/>
            <person name="Lander E."/>
        </authorList>
    </citation>
    <scope>NUCLEOTIDE SEQUENCE [LARGE SCALE GENOMIC DNA]</scope>
</reference>
<keyword evidence="3" id="KW-1185">Reference proteome</keyword>
<comment type="similarity">
    <text evidence="1">Belongs to the UXT family.</text>
</comment>
<dbReference type="Pfam" id="PF02996">
    <property type="entry name" value="Prefoldin"/>
    <property type="match status" value="1"/>
</dbReference>
<dbReference type="GO" id="GO:0000122">
    <property type="term" value="P:negative regulation of transcription by RNA polymerase II"/>
    <property type="evidence" value="ECO:0007669"/>
    <property type="project" value="InterPro"/>
</dbReference>
<sequence length="148" mass="17117">MENSSIPHKVLQYETFLNETLRGDLQKLTKLRDKCYEEIAQYMQLQNVLERPEISDGKPLKAQVDLGCNFHAQAVITDPSKIFVCVGYGFYVEFTKPEAIVFIKKRTEYLNSNAQKLSKDMVSVRAQIRMVLEGLKELYGIHENLEQK</sequence>
<evidence type="ECO:0008006" key="4">
    <source>
        <dbReference type="Google" id="ProtNLM"/>
    </source>
</evidence>
<dbReference type="SUPFAM" id="SSF46579">
    <property type="entry name" value="Prefoldin"/>
    <property type="match status" value="1"/>
</dbReference>
<dbReference type="GO" id="GO:0016592">
    <property type="term" value="C:mediator complex"/>
    <property type="evidence" value="ECO:0007669"/>
    <property type="project" value="TreeGrafter"/>
</dbReference>
<accession>H2Y7J8</accession>
<evidence type="ECO:0000313" key="3">
    <source>
        <dbReference type="Proteomes" id="UP000007875"/>
    </source>
</evidence>
<dbReference type="STRING" id="51511.ENSCSAVP00000001296"/>
<dbReference type="AlphaFoldDB" id="H2Y7J8"/>
<dbReference type="PANTHER" id="PTHR13345:SF9">
    <property type="entry name" value="PROTEIN UXT"/>
    <property type="match status" value="1"/>
</dbReference>
<dbReference type="CDD" id="cd23158">
    <property type="entry name" value="Prefoldin_UXT"/>
    <property type="match status" value="1"/>
</dbReference>
<dbReference type="InParanoid" id="H2Y7J8"/>
<dbReference type="PRINTS" id="PR01502">
    <property type="entry name" value="UXTPROTEIN"/>
</dbReference>
<dbReference type="Proteomes" id="UP000007875">
    <property type="component" value="Unassembled WGS sequence"/>
</dbReference>
<dbReference type="Ensembl" id="ENSCSAVT00000001312.1">
    <property type="protein sequence ID" value="ENSCSAVP00000001296.1"/>
    <property type="gene ID" value="ENSCSAVG00000000723.1"/>
</dbReference>
<protein>
    <recommendedName>
        <fullName evidence="4">Protein UXT</fullName>
    </recommendedName>
</protein>
<dbReference type="PANTHER" id="PTHR13345">
    <property type="entry name" value="MEDIATOR OF RNA POLYMERASE II TRANSCRIPTION SUBUNIT 10"/>
    <property type="match status" value="1"/>
</dbReference>
<dbReference type="GO" id="GO:0045944">
    <property type="term" value="P:positive regulation of transcription by RNA polymerase II"/>
    <property type="evidence" value="ECO:0007669"/>
    <property type="project" value="TreeGrafter"/>
</dbReference>
<dbReference type="FunCoup" id="H2Y7J8">
    <property type="interactions" value="31"/>
</dbReference>
<dbReference type="OMA" id="CNFFMEA"/>
<dbReference type="eggNOG" id="KOG3047">
    <property type="taxonomic scope" value="Eukaryota"/>
</dbReference>
<dbReference type="InterPro" id="IPR009053">
    <property type="entry name" value="Prefoldin"/>
</dbReference>
<evidence type="ECO:0000313" key="2">
    <source>
        <dbReference type="Ensembl" id="ENSCSAVP00000001296.1"/>
    </source>
</evidence>
<proteinExistence type="inferred from homology"/>
<reference evidence="2" key="3">
    <citation type="submission" date="2025-09" db="UniProtKB">
        <authorList>
            <consortium name="Ensembl"/>
        </authorList>
    </citation>
    <scope>IDENTIFICATION</scope>
</reference>
<dbReference type="Gene3D" id="1.10.287.370">
    <property type="match status" value="1"/>
</dbReference>
<name>H2Y7J8_CIOSA</name>
<evidence type="ECO:0000256" key="1">
    <source>
        <dbReference type="ARBA" id="ARBA00007666"/>
    </source>
</evidence>
<organism evidence="2 3">
    <name type="scientific">Ciona savignyi</name>
    <name type="common">Pacific transparent sea squirt</name>
    <dbReference type="NCBI Taxonomy" id="51511"/>
    <lineage>
        <taxon>Eukaryota</taxon>
        <taxon>Metazoa</taxon>
        <taxon>Chordata</taxon>
        <taxon>Tunicata</taxon>
        <taxon>Ascidiacea</taxon>
        <taxon>Phlebobranchia</taxon>
        <taxon>Cionidae</taxon>
        <taxon>Ciona</taxon>
    </lineage>
</organism>
<reference evidence="2" key="2">
    <citation type="submission" date="2025-08" db="UniProtKB">
        <authorList>
            <consortium name="Ensembl"/>
        </authorList>
    </citation>
    <scope>IDENTIFICATION</scope>
</reference>
<dbReference type="InterPro" id="IPR003994">
    <property type="entry name" value="UXT"/>
</dbReference>
<dbReference type="HOGENOM" id="CLU_121199_1_0_1"/>
<dbReference type="InterPro" id="IPR004127">
    <property type="entry name" value="Prefoldin_subunit_alpha"/>
</dbReference>
<dbReference type="GO" id="GO:0003714">
    <property type="term" value="F:transcription corepressor activity"/>
    <property type="evidence" value="ECO:0007669"/>
    <property type="project" value="InterPro"/>
</dbReference>
<dbReference type="GeneTree" id="ENSGT00390000018078"/>